<dbReference type="OrthoDB" id="9804482at2"/>
<dbReference type="RefSeq" id="WP_073109472.1">
    <property type="nucleotide sequence ID" value="NZ_FQYN01000004.1"/>
</dbReference>
<dbReference type="PROSITE" id="PS50249">
    <property type="entry name" value="MPN"/>
    <property type="match status" value="1"/>
</dbReference>
<dbReference type="CDD" id="cd08071">
    <property type="entry name" value="MPN_DUF2466"/>
    <property type="match status" value="1"/>
</dbReference>
<comment type="similarity">
    <text evidence="6">Belongs to the UPF0758 family.</text>
</comment>
<gene>
    <name evidence="8" type="ORF">SAMN02745146_2424</name>
</gene>
<keyword evidence="2" id="KW-0479">Metal-binding</keyword>
<evidence type="ECO:0000256" key="2">
    <source>
        <dbReference type="ARBA" id="ARBA00022723"/>
    </source>
</evidence>
<dbReference type="PANTHER" id="PTHR30471:SF3">
    <property type="entry name" value="UPF0758 PROTEIN YEES-RELATED"/>
    <property type="match status" value="1"/>
</dbReference>
<evidence type="ECO:0000256" key="1">
    <source>
        <dbReference type="ARBA" id="ARBA00022670"/>
    </source>
</evidence>
<dbReference type="PROSITE" id="PS01302">
    <property type="entry name" value="UPF0758"/>
    <property type="match status" value="1"/>
</dbReference>
<dbReference type="EMBL" id="FQYN01000004">
    <property type="protein sequence ID" value="SHJ14357.1"/>
    <property type="molecule type" value="Genomic_DNA"/>
</dbReference>
<dbReference type="InterPro" id="IPR037518">
    <property type="entry name" value="MPN"/>
</dbReference>
<sequence>MKSFDNLSEELPVPTPYQTPASFSIKSWAEEDRPREKLMQKGRTALSEAELLAILLGSGTAKLSAVDVAKLILAAVQNDLNELARLSLKDLMRHKGIGEAKAITIIAALELGRRRKETAAAARVTITCSRDIYSAVRPHLQDLPHEEFWVILLNRANVVMRKVSISSGGVAGTVADPKLIFKEALEQLASSIILVHNHPSGNRSPSAADIALTRKLKEAGQFLDLPVLDHLIYTDLGYYSFADEGIL</sequence>
<evidence type="ECO:0000313" key="9">
    <source>
        <dbReference type="Proteomes" id="UP000184418"/>
    </source>
</evidence>
<dbReference type="Proteomes" id="UP000184418">
    <property type="component" value="Unassembled WGS sequence"/>
</dbReference>
<evidence type="ECO:0000256" key="5">
    <source>
        <dbReference type="ARBA" id="ARBA00023049"/>
    </source>
</evidence>
<dbReference type="SUPFAM" id="SSF47781">
    <property type="entry name" value="RuvA domain 2-like"/>
    <property type="match status" value="1"/>
</dbReference>
<dbReference type="InterPro" id="IPR001405">
    <property type="entry name" value="UPF0758"/>
</dbReference>
<keyword evidence="9" id="KW-1185">Reference proteome</keyword>
<dbReference type="InterPro" id="IPR046778">
    <property type="entry name" value="UPF0758_N"/>
</dbReference>
<keyword evidence="4" id="KW-0862">Zinc</keyword>
<dbReference type="Pfam" id="PF04002">
    <property type="entry name" value="RadC"/>
    <property type="match status" value="1"/>
</dbReference>
<proteinExistence type="inferred from homology"/>
<keyword evidence="5" id="KW-0482">Metalloprotease</keyword>
<evidence type="ECO:0000256" key="6">
    <source>
        <dbReference type="RuleBase" id="RU003797"/>
    </source>
</evidence>
<evidence type="ECO:0000256" key="4">
    <source>
        <dbReference type="ARBA" id="ARBA00022833"/>
    </source>
</evidence>
<dbReference type="InterPro" id="IPR010994">
    <property type="entry name" value="RuvA_2-like"/>
</dbReference>
<name>A0A1M6GWS7_9BACT</name>
<dbReference type="STRING" id="1121955.SAMN02745146_2424"/>
<evidence type="ECO:0000313" key="8">
    <source>
        <dbReference type="EMBL" id="SHJ14357.1"/>
    </source>
</evidence>
<reference evidence="8 9" key="1">
    <citation type="submission" date="2016-11" db="EMBL/GenBank/DDBJ databases">
        <authorList>
            <person name="Jaros S."/>
            <person name="Januszkiewicz K."/>
            <person name="Wedrychowicz H."/>
        </authorList>
    </citation>
    <scope>NUCLEOTIDE SEQUENCE [LARGE SCALE GENOMIC DNA]</scope>
    <source>
        <strain evidence="8 9">DSM 21074</strain>
    </source>
</reference>
<accession>A0A1M6GWS7</accession>
<evidence type="ECO:0000259" key="7">
    <source>
        <dbReference type="PROSITE" id="PS50249"/>
    </source>
</evidence>
<dbReference type="NCBIfam" id="NF000642">
    <property type="entry name" value="PRK00024.1"/>
    <property type="match status" value="1"/>
</dbReference>
<dbReference type="InterPro" id="IPR020891">
    <property type="entry name" value="UPF0758_CS"/>
</dbReference>
<feature type="domain" description="MPN" evidence="7">
    <location>
        <begin position="125"/>
        <end position="247"/>
    </location>
</feature>
<dbReference type="GO" id="GO:0008237">
    <property type="term" value="F:metallopeptidase activity"/>
    <property type="evidence" value="ECO:0007669"/>
    <property type="project" value="UniProtKB-KW"/>
</dbReference>
<keyword evidence="3" id="KW-0378">Hydrolase</keyword>
<dbReference type="Pfam" id="PF20582">
    <property type="entry name" value="UPF0758_N"/>
    <property type="match status" value="1"/>
</dbReference>
<dbReference type="GO" id="GO:0006508">
    <property type="term" value="P:proteolysis"/>
    <property type="evidence" value="ECO:0007669"/>
    <property type="project" value="UniProtKB-KW"/>
</dbReference>
<dbReference type="GO" id="GO:0046872">
    <property type="term" value="F:metal ion binding"/>
    <property type="evidence" value="ECO:0007669"/>
    <property type="project" value="UniProtKB-KW"/>
</dbReference>
<keyword evidence="1" id="KW-0645">Protease</keyword>
<dbReference type="PANTHER" id="PTHR30471">
    <property type="entry name" value="DNA REPAIR PROTEIN RADC"/>
    <property type="match status" value="1"/>
</dbReference>
<dbReference type="Gene3D" id="3.40.140.10">
    <property type="entry name" value="Cytidine Deaminase, domain 2"/>
    <property type="match status" value="1"/>
</dbReference>
<dbReference type="NCBIfam" id="TIGR00608">
    <property type="entry name" value="radc"/>
    <property type="match status" value="1"/>
</dbReference>
<organism evidence="8 9">
    <name type="scientific">Hymenobacter daecheongensis DSM 21074</name>
    <dbReference type="NCBI Taxonomy" id="1121955"/>
    <lineage>
        <taxon>Bacteria</taxon>
        <taxon>Pseudomonadati</taxon>
        <taxon>Bacteroidota</taxon>
        <taxon>Cytophagia</taxon>
        <taxon>Cytophagales</taxon>
        <taxon>Hymenobacteraceae</taxon>
        <taxon>Hymenobacter</taxon>
    </lineage>
</organism>
<dbReference type="SUPFAM" id="SSF102712">
    <property type="entry name" value="JAB1/MPN domain"/>
    <property type="match status" value="1"/>
</dbReference>
<dbReference type="InterPro" id="IPR025657">
    <property type="entry name" value="RadC_JAB"/>
</dbReference>
<evidence type="ECO:0000256" key="3">
    <source>
        <dbReference type="ARBA" id="ARBA00022801"/>
    </source>
</evidence>
<protein>
    <submittedName>
        <fullName evidence="8">DNA replication and repair protein RadC</fullName>
    </submittedName>
</protein>
<dbReference type="AlphaFoldDB" id="A0A1M6GWS7"/>